<evidence type="ECO:0000256" key="7">
    <source>
        <dbReference type="ARBA" id="ARBA00023015"/>
    </source>
</evidence>
<dbReference type="GO" id="GO:0008270">
    <property type="term" value="F:zinc ion binding"/>
    <property type="evidence" value="ECO:0007669"/>
    <property type="project" value="UniProtKB-KW"/>
</dbReference>
<comment type="similarity">
    <text evidence="2">Belongs to the NFX1 family.</text>
</comment>
<accession>A0A3P7W8W9</accession>
<keyword evidence="6" id="KW-0862">Zinc</keyword>
<evidence type="ECO:0000256" key="5">
    <source>
        <dbReference type="ARBA" id="ARBA00022771"/>
    </source>
</evidence>
<dbReference type="InterPro" id="IPR034078">
    <property type="entry name" value="NFX1_fam"/>
</dbReference>
<keyword evidence="7" id="KW-0805">Transcription regulation</keyword>
<evidence type="ECO:0000313" key="12">
    <source>
        <dbReference type="Proteomes" id="UP000278807"/>
    </source>
</evidence>
<dbReference type="EMBL" id="UZAE01013507">
    <property type="protein sequence ID" value="VDO10145.1"/>
    <property type="molecule type" value="Genomic_DNA"/>
</dbReference>
<evidence type="ECO:0000256" key="4">
    <source>
        <dbReference type="ARBA" id="ARBA00022737"/>
    </source>
</evidence>
<comment type="subcellular location">
    <subcellularLocation>
        <location evidence="1">Nucleus</location>
    </subcellularLocation>
</comment>
<dbReference type="InterPro" id="IPR000967">
    <property type="entry name" value="Znf_NFX1"/>
</dbReference>
<dbReference type="Proteomes" id="UP000278807">
    <property type="component" value="Unassembled WGS sequence"/>
</dbReference>
<feature type="domain" description="NF-X1-type" evidence="10">
    <location>
        <begin position="445"/>
        <end position="472"/>
    </location>
</feature>
<evidence type="ECO:0000256" key="8">
    <source>
        <dbReference type="ARBA" id="ARBA00023163"/>
    </source>
</evidence>
<dbReference type="CDD" id="cd06008">
    <property type="entry name" value="NF-X1-zinc-finger"/>
    <property type="match status" value="4"/>
</dbReference>
<organism evidence="11 12">
    <name type="scientific">Rodentolepis nana</name>
    <name type="common">Dwarf tapeworm</name>
    <name type="synonym">Hymenolepis nana</name>
    <dbReference type="NCBI Taxonomy" id="102285"/>
    <lineage>
        <taxon>Eukaryota</taxon>
        <taxon>Metazoa</taxon>
        <taxon>Spiralia</taxon>
        <taxon>Lophotrochozoa</taxon>
        <taxon>Platyhelminthes</taxon>
        <taxon>Cestoda</taxon>
        <taxon>Eucestoda</taxon>
        <taxon>Cyclophyllidea</taxon>
        <taxon>Hymenolepididae</taxon>
        <taxon>Rodentolepis</taxon>
    </lineage>
</organism>
<proteinExistence type="inferred from homology"/>
<feature type="domain" description="NF-X1-type" evidence="10">
    <location>
        <begin position="86"/>
        <end position="105"/>
    </location>
</feature>
<evidence type="ECO:0000256" key="2">
    <source>
        <dbReference type="ARBA" id="ARBA00007269"/>
    </source>
</evidence>
<name>A0A3P7W8W9_RODNA</name>
<dbReference type="PANTHER" id="PTHR12360">
    <property type="entry name" value="NUCLEAR TRANSCRIPTION FACTOR, X-BOX BINDING 1 NFX1"/>
    <property type="match status" value="1"/>
</dbReference>
<dbReference type="GO" id="GO:0000981">
    <property type="term" value="F:DNA-binding transcription factor activity, RNA polymerase II-specific"/>
    <property type="evidence" value="ECO:0007669"/>
    <property type="project" value="TreeGrafter"/>
</dbReference>
<evidence type="ECO:0000256" key="3">
    <source>
        <dbReference type="ARBA" id="ARBA00022723"/>
    </source>
</evidence>
<evidence type="ECO:0000313" key="11">
    <source>
        <dbReference type="EMBL" id="VDO10145.1"/>
    </source>
</evidence>
<dbReference type="AlphaFoldDB" id="A0A3P7W8W9"/>
<feature type="domain" description="NF-X1-type" evidence="10">
    <location>
        <begin position="359"/>
        <end position="378"/>
    </location>
</feature>
<dbReference type="OrthoDB" id="6512771at2759"/>
<keyword evidence="5" id="KW-0863">Zinc-finger</keyword>
<sequence>MNFLVCYCGRQDEVVRCGSAKAKRYNLSELQAPYDGDLELCDVEMFFEGTAEEKATLLSAPDGSLTALFVGTVFSCEQRCDRPLDCEHHFCTDVCHPGECKSCPLLPQNCVTCPCGRVPLSKLCLRYLGIGACKVMNGDIHGNRQSCTDPIPVCPNTCDRPNPICGHPCPEKCHQGPECPPCKLTTQINCRCGKSSKEIPCYQYALAVKNDPCELPASLSHFLPAICLHPSTSKQLQLIFLITHIGYEYINTRLFVSASIQFLCNRVCAKKKTCGRHKCNRKCCDMVIHSCQEICGRTLSCGKHTCEDRCHCGPCGSCWRGVIYEEIYCHCGYTCLNPPQPCGTKPPDCDRPCTRQHACTHEVRHNCHSDPECPKCTELTVKRCIGDHTWMYNVPCFITVITCGNICDKPITGCSHRCQRQCHAGSCLSDTQKCTQPCSKPRPSCGHPCGQPCHEVKGITCEVAYRNSKCQVLIALQCSCGFRKEEQRCCQVKGLVGSLSQKDPNFLLRPPTIPGLPFGLPTNEILPCDNSCAMAKRLAEGKSKGEAEETGPKMWPRGGHAIDEMQLSAFPPPEYPDNLKQYASNNSTFANTVEEVFCDIVQEVNSILTSLSPICKNSFLPNFILKALDSLKPNERGIIVPGKVITHNFNPMQKDKRWFIKELAEFYGIQCVEMDPKPNTFVQAMAKSGWAKFPGGTSKHNCVTLSKQIEASFVGTVKLNPNVQKPVHASQKPASLRCDNTSTSSTSTRRLLAFNAIASEASKTN</sequence>
<feature type="domain" description="NF-X1-type" evidence="10">
    <location>
        <begin position="414"/>
        <end position="436"/>
    </location>
</feature>
<keyword evidence="12" id="KW-1185">Reference proteome</keyword>
<keyword evidence="9" id="KW-0539">Nucleus</keyword>
<dbReference type="GO" id="GO:0005634">
    <property type="term" value="C:nucleus"/>
    <property type="evidence" value="ECO:0007669"/>
    <property type="project" value="UniProtKB-SubCell"/>
</dbReference>
<gene>
    <name evidence="11" type="ORF">HNAJ_LOCUS11321</name>
</gene>
<keyword evidence="3" id="KW-0479">Metal-binding</keyword>
<keyword evidence="8" id="KW-0804">Transcription</keyword>
<evidence type="ECO:0000259" key="10">
    <source>
        <dbReference type="SMART" id="SM00438"/>
    </source>
</evidence>
<feature type="domain" description="NF-X1-type" evidence="10">
    <location>
        <begin position="274"/>
        <end position="297"/>
    </location>
</feature>
<keyword evidence="4" id="KW-0677">Repeat</keyword>
<feature type="domain" description="NF-X1-type" evidence="10">
    <location>
        <begin position="165"/>
        <end position="184"/>
    </location>
</feature>
<dbReference type="GO" id="GO:0000122">
    <property type="term" value="P:negative regulation of transcription by RNA polymerase II"/>
    <property type="evidence" value="ECO:0007669"/>
    <property type="project" value="TreeGrafter"/>
</dbReference>
<dbReference type="SMART" id="SM00438">
    <property type="entry name" value="ZnF_NFX"/>
    <property type="match status" value="7"/>
</dbReference>
<dbReference type="PANTHER" id="PTHR12360:SF12">
    <property type="entry name" value="TRANSCRIPTIONAL REPRESSOR NF-X1"/>
    <property type="match status" value="1"/>
</dbReference>
<reference evidence="11 12" key="1">
    <citation type="submission" date="2018-11" db="EMBL/GenBank/DDBJ databases">
        <authorList>
            <consortium name="Pathogen Informatics"/>
        </authorList>
    </citation>
    <scope>NUCLEOTIDE SEQUENCE [LARGE SCALE GENOMIC DNA]</scope>
</reference>
<protein>
    <recommendedName>
        <fullName evidence="10">NF-X1-type domain-containing protein</fullName>
    </recommendedName>
</protein>
<evidence type="ECO:0000256" key="1">
    <source>
        <dbReference type="ARBA" id="ARBA00004123"/>
    </source>
</evidence>
<evidence type="ECO:0000256" key="9">
    <source>
        <dbReference type="ARBA" id="ARBA00023242"/>
    </source>
</evidence>
<evidence type="ECO:0000256" key="6">
    <source>
        <dbReference type="ARBA" id="ARBA00022833"/>
    </source>
</evidence>
<feature type="domain" description="NF-X1-type" evidence="10">
    <location>
        <begin position="301"/>
        <end position="320"/>
    </location>
</feature>
<dbReference type="GO" id="GO:0000977">
    <property type="term" value="F:RNA polymerase II transcription regulatory region sequence-specific DNA binding"/>
    <property type="evidence" value="ECO:0007669"/>
    <property type="project" value="TreeGrafter"/>
</dbReference>